<evidence type="ECO:0000313" key="2">
    <source>
        <dbReference type="Proteomes" id="UP000188276"/>
    </source>
</evidence>
<organism evidence="1 2">
    <name type="scientific">Vibrio ruber (strain DSM 16370 / JCM 11486 / BCRC 17186 / CECT 7878 / LMG 23124 / VR1)</name>
    <dbReference type="NCBI Taxonomy" id="1123498"/>
    <lineage>
        <taxon>Bacteria</taxon>
        <taxon>Pseudomonadati</taxon>
        <taxon>Pseudomonadota</taxon>
        <taxon>Gammaproteobacteria</taxon>
        <taxon>Vibrionales</taxon>
        <taxon>Vibrionaceae</taxon>
        <taxon>Vibrio</taxon>
    </lineage>
</organism>
<dbReference type="Proteomes" id="UP000188276">
    <property type="component" value="Unassembled WGS sequence"/>
</dbReference>
<accession>A0A1R4L8P3</accession>
<keyword evidence="2" id="KW-1185">Reference proteome</keyword>
<gene>
    <name evidence="1" type="ORF">VR7878_00037</name>
</gene>
<dbReference type="EMBL" id="FULE01000002">
    <property type="protein sequence ID" value="SJN52767.1"/>
    <property type="molecule type" value="Genomic_DNA"/>
</dbReference>
<evidence type="ECO:0000313" key="1">
    <source>
        <dbReference type="EMBL" id="SJN52767.1"/>
    </source>
</evidence>
<name>A0A1R4L8P3_VIBR1</name>
<protein>
    <submittedName>
        <fullName evidence="1">Uncharacterized protein</fullName>
    </submittedName>
</protein>
<proteinExistence type="predicted"/>
<dbReference type="STRING" id="1123498.VR7878_00037"/>
<sequence length="36" mass="4264">MFVYAILVKQLLMQRSNGQVQEGQSEELVEYQEFMP</sequence>
<reference evidence="2" key="1">
    <citation type="submission" date="2017-02" db="EMBL/GenBank/DDBJ databases">
        <authorList>
            <person name="Rodrigo-Torres L."/>
            <person name="Arahal R.D."/>
            <person name="Lucena T."/>
        </authorList>
    </citation>
    <scope>NUCLEOTIDE SEQUENCE [LARGE SCALE GENOMIC DNA]</scope>
    <source>
        <strain evidence="2">CECT 7878</strain>
    </source>
</reference>
<dbReference type="AlphaFoldDB" id="A0A1R4L8P3"/>